<sequence>MSNLDKLTIGEARQLASLFSGALPAQPASGSIQPGARVIVRSRDAGVQYGVLEGYEGSTVHLRDARQMWSWTAAQGGTLIDCARHGVSAGKFSDKADAVTVIGACAIIAVHADAVDSLESRKWK</sequence>
<dbReference type="AlphaFoldDB" id="A0A4S2GWD9"/>
<dbReference type="Pfam" id="PF22253">
    <property type="entry name" value="DUF6948"/>
    <property type="match status" value="1"/>
</dbReference>
<dbReference type="EMBL" id="SRXW01000006">
    <property type="protein sequence ID" value="TGY87324.1"/>
    <property type="molecule type" value="Genomic_DNA"/>
</dbReference>
<evidence type="ECO:0000313" key="2">
    <source>
        <dbReference type="EMBL" id="TGY87324.1"/>
    </source>
</evidence>
<dbReference type="Proteomes" id="UP000308054">
    <property type="component" value="Unassembled WGS sequence"/>
</dbReference>
<evidence type="ECO:0000313" key="3">
    <source>
        <dbReference type="Proteomes" id="UP000308054"/>
    </source>
</evidence>
<gene>
    <name evidence="2" type="ORF">E5163_14750</name>
</gene>
<evidence type="ECO:0000259" key="1">
    <source>
        <dbReference type="Pfam" id="PF22253"/>
    </source>
</evidence>
<dbReference type="OrthoDB" id="7066390at2"/>
<reference evidence="2 3" key="1">
    <citation type="journal article" date="2017" name="Int. J. Syst. Evol. Microbiol.">
        <title>Marinicauda algicola sp. nov., isolated from a marine red alga Rhodosorus marinus.</title>
        <authorList>
            <person name="Jeong S.E."/>
            <person name="Jeon S.H."/>
            <person name="Chun B.H."/>
            <person name="Kim D.W."/>
            <person name="Jeon C.O."/>
        </authorList>
    </citation>
    <scope>NUCLEOTIDE SEQUENCE [LARGE SCALE GENOMIC DNA]</scope>
    <source>
        <strain evidence="2 3">JCM 31718</strain>
    </source>
</reference>
<accession>A0A4S2GWD9</accession>
<keyword evidence="3" id="KW-1185">Reference proteome</keyword>
<name>A0A4S2GWD9_9PROT</name>
<organism evidence="2 3">
    <name type="scientific">Marinicauda algicola</name>
    <dbReference type="NCBI Taxonomy" id="2029849"/>
    <lineage>
        <taxon>Bacteria</taxon>
        <taxon>Pseudomonadati</taxon>
        <taxon>Pseudomonadota</taxon>
        <taxon>Alphaproteobacteria</taxon>
        <taxon>Maricaulales</taxon>
        <taxon>Maricaulaceae</taxon>
        <taxon>Marinicauda</taxon>
    </lineage>
</organism>
<comment type="caution">
    <text evidence="2">The sequence shown here is derived from an EMBL/GenBank/DDBJ whole genome shotgun (WGS) entry which is preliminary data.</text>
</comment>
<protein>
    <recommendedName>
        <fullName evidence="1">DUF6948 domain-containing protein</fullName>
    </recommendedName>
</protein>
<proteinExistence type="predicted"/>
<feature type="domain" description="DUF6948" evidence="1">
    <location>
        <begin position="36"/>
        <end position="118"/>
    </location>
</feature>
<dbReference type="RefSeq" id="WP_135997298.1">
    <property type="nucleotide sequence ID" value="NZ_CP071057.1"/>
</dbReference>
<dbReference type="InterPro" id="IPR054226">
    <property type="entry name" value="DUF6948"/>
</dbReference>